<dbReference type="InterPro" id="IPR015422">
    <property type="entry name" value="PyrdxlP-dep_Trfase_small"/>
</dbReference>
<dbReference type="GO" id="GO:0004312">
    <property type="term" value="F:fatty acid synthase activity"/>
    <property type="evidence" value="ECO:0007669"/>
    <property type="project" value="TreeGrafter"/>
</dbReference>
<keyword evidence="5" id="KW-0663">Pyridoxal phosphate</keyword>
<dbReference type="PROSITE" id="PS52004">
    <property type="entry name" value="KS3_2"/>
    <property type="match status" value="1"/>
</dbReference>
<dbReference type="Gene3D" id="3.40.47.10">
    <property type="match status" value="1"/>
</dbReference>
<dbReference type="InterPro" id="IPR016035">
    <property type="entry name" value="Acyl_Trfase/lysoPLipase"/>
</dbReference>
<sequence>MQNSKAESIAIIGIGCRFPGASNPEAFWQLLHNGIDAITEVPSDRWNIDSFYDPELSQPGKMNTRWGGFLEHVDRFDPSFFGISPREVERIDPQQRLVLEVAWEALENAGIVPKKLAGSHTGVFMGVCNADYHRLLYRDFSSIDAYYGTGTSPGIAANRLSYMLDLRGPSIVIDTACSSSLVAVHFACQSLQNRESNLCLVGGVNLILSPEPTIIFSQAGMMAADGRCKTFDATADGYVRGEGCGIVVLKRLSDALQDKDNILAIIRGSAVNQDGLSNGITAPNGPAQQAVIRQALENAQVQPDQISYVEAHGTGTSLGDPIEVKSLKAVLMQGRNSEQHCWIGSVKTNIGHLEAAAGIAGLIKVVLSLQHGEIPPHLHLKELNPYISLQGTSFNIPTQPQSWSAGEKPRLAGVSGFGFGGTNCHVILEEAAIPTAIANDIDRSSHLLTLSAKNEQALEEIAQSYIDFLALHPQVSLADICFTANAGRSHFEYRLAAIARSNVQLQEALSAFVPTKANTKKRPKIAFLFTGQGSQYLGMGRQLYETQPTFRRILDRCDEILRPYLQKSLLKVLYPEPGKTSLLDQTAYTQPALFALEYALVELWKSWGIEPTAVIGHSVGEYVAACIAGVFSLEDGLKLIAERASLMQSLPQDGAMVAVFADIDKVTAVIQPYAQEVSIATINAPNNIVISGERSPIAAIVDSLATQNIETRQLKVSHAFHSPLLEPILDAFEQKASQIKFQAPRLPLISNLTGEMMPSGYIPDANYWRRHTREAVKFMAGLHTLFEQGYELFIEIGPNPILSNLGKLCQGDRKAIWLSSLAPGKDDWQILLESLSTLYLRGADINWIGFDRDYSRHRLALPTYQFQRKRYWIEAKDLPMNYTELSTNASEHHIEASSNTQRQQTILAELHSVVAKLLQLEQQEVDVDAPFLEMGADSIVLIDAVRTIENNYGIKIAINQLFEELTTIRALAQYIDENLVTPPTVTAEGSPQTEAIAIVHHKQAESRTPETVLEAIMMQQLQVMSQQLQVLRGNELSPTNSSPHSTVTISVPQPKTTERKPEPTQTPSKPASALPPWGVAELRARGLSPQQKQHLESLIVRYTKRTPQSKHLAQTYRPTLSDNRASAGFRLSTKEMLYPIVGERSQGSRIWDIDGNEYIDITMGFGVNIFGHQPAFVIEALETQLKQGIQLGPQTSLAGEVAQLISELTRMERVTFCNSGTEAVMTALRLARTVTGRQKIVVFAGSYHGHFDGTLGIAQAERPNAVPIAPGVMPGMVADVLVLDYGKPESLEVLQAHAQELAAVLVEPVQSRRPDLQPKEFLQQLRKLTQESGIALIFDEMITGFRLHPGGAQAWFGINADIATYGKIVGGGMPIGVVAGKSMYMDSMDGGVWNYGDVSYPQVGTTFFAGTFCKHPLAMAAAKAVLEQLKMQGAVLHEQLNQRTSQLAATLNAYFEQEDVPIRIVHCGSLFRFSFKTNLDLLFYHLLEKGVYIWEGRNCFLSTAHTDADIEYLIQAIKDSVQELRQGGFLPPSGNQAPKSERERNSKAVDWYPLSDPQKRFVRLAKLAPGGKQAGNIGCCIQFERNFDSNLLQKAWQELLARHECLTNVIDINQEKQKSAGATANSFIEINLSNLPNPSLDDLLAEQARQEFNLASGALVKLSLIKGDRSQSYLSLVAHHSVSDGWSFAVLFEELFTLYQAYEKNQTPNLVLPPIYQDYVTNESERLSERSLQYWIDQYTQHPPDNLFTVVNHEVDNFAGKRLRRVVTMPSIKTKLKQLAKTNKCTTFILLFALFQSYLHQTYKKERFSVAVSVANRQFKQGTSLVGCCVNLLPIVCGNQPWSDKLAVLAENVKNNFVKAIAQQNFGYSQWLEAIAKKLQQPGYQPIQVSFNLEPQLVFSDVDAQIADVLTLPINYVEFPLMLNIWERENSLQIELDYQEMYFIQAQAETLLDNFVLMIQQLLNPSSKKPASFVIKLAS</sequence>
<evidence type="ECO:0000259" key="8">
    <source>
        <dbReference type="PROSITE" id="PS52004"/>
    </source>
</evidence>
<dbReference type="Pfam" id="PF00109">
    <property type="entry name" value="ketoacyl-synt"/>
    <property type="match status" value="1"/>
</dbReference>
<reference evidence="9" key="1">
    <citation type="submission" date="2016-04" db="EMBL/GenBank/DDBJ databases">
        <authorList>
            <person name="Tabuchi Yagui T.R."/>
        </authorList>
    </citation>
    <scope>NUCLEOTIDE SEQUENCE [LARGE SCALE GENOMIC DNA]</scope>
    <source>
        <strain evidence="9">NIES-26</strain>
    </source>
</reference>
<evidence type="ECO:0000259" key="7">
    <source>
        <dbReference type="PROSITE" id="PS50075"/>
    </source>
</evidence>
<dbReference type="Gene3D" id="3.30.559.10">
    <property type="entry name" value="Chloramphenicol acetyltransferase-like domain"/>
    <property type="match status" value="1"/>
</dbReference>
<dbReference type="GO" id="GO:0071770">
    <property type="term" value="P:DIM/DIP cell wall layer assembly"/>
    <property type="evidence" value="ECO:0007669"/>
    <property type="project" value="TreeGrafter"/>
</dbReference>
<dbReference type="EMBL" id="LXQD01000153">
    <property type="protein sequence ID" value="RCJ35327.1"/>
    <property type="molecule type" value="Genomic_DNA"/>
</dbReference>
<dbReference type="SMART" id="SM00823">
    <property type="entry name" value="PKS_PP"/>
    <property type="match status" value="1"/>
</dbReference>
<dbReference type="Pfam" id="PF00698">
    <property type="entry name" value="Acyl_transf_1"/>
    <property type="match status" value="1"/>
</dbReference>
<gene>
    <name evidence="9" type="ORF">A6770_15985</name>
</gene>
<dbReference type="InterPro" id="IPR009081">
    <property type="entry name" value="PP-bd_ACP"/>
</dbReference>
<evidence type="ECO:0000256" key="5">
    <source>
        <dbReference type="ARBA" id="ARBA00022898"/>
    </source>
</evidence>
<dbReference type="InterPro" id="IPR014031">
    <property type="entry name" value="Ketoacyl_synth_C"/>
</dbReference>
<dbReference type="SUPFAM" id="SSF52777">
    <property type="entry name" value="CoA-dependent acyltransferases"/>
    <property type="match status" value="2"/>
</dbReference>
<dbReference type="SUPFAM" id="SSF53901">
    <property type="entry name" value="Thiolase-like"/>
    <property type="match status" value="1"/>
</dbReference>
<name>A0A367RFK9_9NOSO</name>
<dbReference type="InterPro" id="IPR006162">
    <property type="entry name" value="Ppantetheine_attach_site"/>
</dbReference>
<dbReference type="PANTHER" id="PTHR43775:SF37">
    <property type="entry name" value="SI:DKEY-61P9.11"/>
    <property type="match status" value="1"/>
</dbReference>
<dbReference type="InterPro" id="IPR014043">
    <property type="entry name" value="Acyl_transferase_dom"/>
</dbReference>
<dbReference type="Gene3D" id="3.40.640.10">
    <property type="entry name" value="Type I PLP-dependent aspartate aminotransferase-like (Major domain)"/>
    <property type="match status" value="1"/>
</dbReference>
<dbReference type="InterPro" id="IPR023213">
    <property type="entry name" value="CAT-like_dom_sf"/>
</dbReference>
<dbReference type="GO" id="GO:0005737">
    <property type="term" value="C:cytoplasm"/>
    <property type="evidence" value="ECO:0007669"/>
    <property type="project" value="TreeGrafter"/>
</dbReference>
<dbReference type="Gene3D" id="3.90.1150.10">
    <property type="entry name" value="Aspartate Aminotransferase, domain 1"/>
    <property type="match status" value="1"/>
</dbReference>
<feature type="region of interest" description="Disordered" evidence="6">
    <location>
        <begin position="1034"/>
        <end position="1075"/>
    </location>
</feature>
<dbReference type="InterPro" id="IPR020841">
    <property type="entry name" value="PKS_Beta-ketoAc_synthase_dom"/>
</dbReference>
<accession>A0A367RFK9</accession>
<dbReference type="SMART" id="SM01294">
    <property type="entry name" value="PKS_PP_betabranch"/>
    <property type="match status" value="1"/>
</dbReference>
<dbReference type="CDD" id="cd00610">
    <property type="entry name" value="OAT_like"/>
    <property type="match status" value="1"/>
</dbReference>
<dbReference type="PROSITE" id="PS50075">
    <property type="entry name" value="CARRIER"/>
    <property type="match status" value="1"/>
</dbReference>
<dbReference type="SUPFAM" id="SSF52151">
    <property type="entry name" value="FabD/lysophospholipase-like"/>
    <property type="match status" value="1"/>
</dbReference>
<feature type="compositionally biased region" description="Polar residues" evidence="6">
    <location>
        <begin position="1036"/>
        <end position="1055"/>
    </location>
</feature>
<feature type="domain" description="Ketosynthase family 3 (KS3)" evidence="8">
    <location>
        <begin position="6"/>
        <end position="430"/>
    </location>
</feature>
<dbReference type="Gene3D" id="3.40.366.10">
    <property type="entry name" value="Malonyl-Coenzyme A Acyl Carrier Protein, domain 2"/>
    <property type="match status" value="1"/>
</dbReference>
<evidence type="ECO:0000256" key="6">
    <source>
        <dbReference type="SAM" id="MobiDB-lite"/>
    </source>
</evidence>
<dbReference type="Gene3D" id="1.10.1200.10">
    <property type="entry name" value="ACP-like"/>
    <property type="match status" value="1"/>
</dbReference>
<dbReference type="GO" id="GO:0005886">
    <property type="term" value="C:plasma membrane"/>
    <property type="evidence" value="ECO:0007669"/>
    <property type="project" value="TreeGrafter"/>
</dbReference>
<comment type="caution">
    <text evidence="9">The sequence shown here is derived from an EMBL/GenBank/DDBJ whole genome shotgun (WGS) entry which is preliminary data.</text>
</comment>
<dbReference type="GO" id="GO:0006633">
    <property type="term" value="P:fatty acid biosynthetic process"/>
    <property type="evidence" value="ECO:0007669"/>
    <property type="project" value="InterPro"/>
</dbReference>
<keyword evidence="2" id="KW-0596">Phosphopantetheine</keyword>
<dbReference type="FunFam" id="3.40.366.10:FF:000002">
    <property type="entry name" value="Probable polyketide synthase 2"/>
    <property type="match status" value="1"/>
</dbReference>
<proteinExistence type="predicted"/>
<dbReference type="Pfam" id="PF22621">
    <property type="entry name" value="CurL-like_PKS_C"/>
    <property type="match status" value="1"/>
</dbReference>
<dbReference type="PROSITE" id="PS00606">
    <property type="entry name" value="KS3_1"/>
    <property type="match status" value="1"/>
</dbReference>
<evidence type="ECO:0000256" key="3">
    <source>
        <dbReference type="ARBA" id="ARBA00022553"/>
    </source>
</evidence>
<dbReference type="Gene3D" id="3.30.70.3290">
    <property type="match status" value="1"/>
</dbReference>
<dbReference type="FunFam" id="3.40.47.10:FF:000019">
    <property type="entry name" value="Polyketide synthase type I"/>
    <property type="match status" value="1"/>
</dbReference>
<dbReference type="InterPro" id="IPR015424">
    <property type="entry name" value="PyrdxlP-dep_Trfase"/>
</dbReference>
<dbReference type="GO" id="GO:0008483">
    <property type="term" value="F:transaminase activity"/>
    <property type="evidence" value="ECO:0007669"/>
    <property type="project" value="InterPro"/>
</dbReference>
<protein>
    <submittedName>
        <fullName evidence="9">Uncharacterized protein</fullName>
    </submittedName>
</protein>
<dbReference type="InterPro" id="IPR005814">
    <property type="entry name" value="Aminotrans_3"/>
</dbReference>
<dbReference type="SUPFAM" id="SSF55048">
    <property type="entry name" value="Probable ACP-binding domain of malonyl-CoA ACP transacylase"/>
    <property type="match status" value="1"/>
</dbReference>
<feature type="region of interest" description="Disordered" evidence="6">
    <location>
        <begin position="1528"/>
        <end position="1547"/>
    </location>
</feature>
<comment type="cofactor">
    <cofactor evidence="1">
        <name>pantetheine 4'-phosphate</name>
        <dbReference type="ChEBI" id="CHEBI:47942"/>
    </cofactor>
</comment>
<dbReference type="GO" id="GO:0030170">
    <property type="term" value="F:pyridoxal phosphate binding"/>
    <property type="evidence" value="ECO:0007669"/>
    <property type="project" value="InterPro"/>
</dbReference>
<dbReference type="Gene3D" id="3.30.559.30">
    <property type="entry name" value="Nonribosomal peptide synthetase, condensation domain"/>
    <property type="match status" value="1"/>
</dbReference>
<dbReference type="PANTHER" id="PTHR43775">
    <property type="entry name" value="FATTY ACID SYNTHASE"/>
    <property type="match status" value="1"/>
</dbReference>
<dbReference type="InterPro" id="IPR001227">
    <property type="entry name" value="Ac_transferase_dom_sf"/>
</dbReference>
<dbReference type="Proteomes" id="UP000252107">
    <property type="component" value="Unassembled WGS sequence"/>
</dbReference>
<dbReference type="SUPFAM" id="SSF53383">
    <property type="entry name" value="PLP-dependent transferases"/>
    <property type="match status" value="1"/>
</dbReference>
<dbReference type="InterPro" id="IPR020806">
    <property type="entry name" value="PKS_PP-bd"/>
</dbReference>
<dbReference type="SUPFAM" id="SSF47336">
    <property type="entry name" value="ACP-like"/>
    <property type="match status" value="1"/>
</dbReference>
<evidence type="ECO:0000256" key="2">
    <source>
        <dbReference type="ARBA" id="ARBA00022450"/>
    </source>
</evidence>
<dbReference type="Pfam" id="PF00202">
    <property type="entry name" value="Aminotran_3"/>
    <property type="match status" value="1"/>
</dbReference>
<dbReference type="InterPro" id="IPR018201">
    <property type="entry name" value="Ketoacyl_synth_AS"/>
</dbReference>
<dbReference type="SMART" id="SM00825">
    <property type="entry name" value="PKS_KS"/>
    <property type="match status" value="1"/>
</dbReference>
<feature type="domain" description="Carrier" evidence="7">
    <location>
        <begin position="904"/>
        <end position="979"/>
    </location>
</feature>
<dbReference type="InterPro" id="IPR001242">
    <property type="entry name" value="Condensation_dom"/>
</dbReference>
<dbReference type="InterPro" id="IPR014030">
    <property type="entry name" value="Ketoacyl_synth_N"/>
</dbReference>
<keyword evidence="3" id="KW-0597">Phosphoprotein</keyword>
<keyword evidence="4" id="KW-0808">Transferase</keyword>
<dbReference type="InterPro" id="IPR050091">
    <property type="entry name" value="PKS_NRPS_Biosynth_Enz"/>
</dbReference>
<evidence type="ECO:0000256" key="4">
    <source>
        <dbReference type="ARBA" id="ARBA00022679"/>
    </source>
</evidence>
<dbReference type="PROSITE" id="PS00012">
    <property type="entry name" value="PHOSPHOPANTETHEINE"/>
    <property type="match status" value="1"/>
</dbReference>
<dbReference type="InterPro" id="IPR016036">
    <property type="entry name" value="Malonyl_transacylase_ACP-bd"/>
</dbReference>
<dbReference type="Pfam" id="PF02801">
    <property type="entry name" value="Ketoacyl-synt_C"/>
    <property type="match status" value="1"/>
</dbReference>
<evidence type="ECO:0000256" key="1">
    <source>
        <dbReference type="ARBA" id="ARBA00001957"/>
    </source>
</evidence>
<dbReference type="InterPro" id="IPR036736">
    <property type="entry name" value="ACP-like_sf"/>
</dbReference>
<evidence type="ECO:0000313" key="9">
    <source>
        <dbReference type="EMBL" id="RCJ35327.1"/>
    </source>
</evidence>
<dbReference type="InterPro" id="IPR015421">
    <property type="entry name" value="PyrdxlP-dep_Trfase_major"/>
</dbReference>
<dbReference type="GO" id="GO:0031177">
    <property type="term" value="F:phosphopantetheine binding"/>
    <property type="evidence" value="ECO:0007669"/>
    <property type="project" value="InterPro"/>
</dbReference>
<dbReference type="Pfam" id="PF00550">
    <property type="entry name" value="PP-binding"/>
    <property type="match status" value="1"/>
</dbReference>
<dbReference type="CDD" id="cd00833">
    <property type="entry name" value="PKS"/>
    <property type="match status" value="1"/>
</dbReference>
<evidence type="ECO:0000313" key="10">
    <source>
        <dbReference type="Proteomes" id="UP000252107"/>
    </source>
</evidence>
<dbReference type="GO" id="GO:0004315">
    <property type="term" value="F:3-oxoacyl-[acyl-carrier-protein] synthase activity"/>
    <property type="evidence" value="ECO:0007669"/>
    <property type="project" value="InterPro"/>
</dbReference>
<dbReference type="SMART" id="SM00827">
    <property type="entry name" value="PKS_AT"/>
    <property type="match status" value="1"/>
</dbReference>
<dbReference type="InterPro" id="IPR016039">
    <property type="entry name" value="Thiolase-like"/>
</dbReference>
<keyword evidence="10" id="KW-1185">Reference proteome</keyword>
<dbReference type="Pfam" id="PF00668">
    <property type="entry name" value="Condensation"/>
    <property type="match status" value="1"/>
</dbReference>
<organism evidence="9 10">
    <name type="scientific">Nostoc minutum NIES-26</name>
    <dbReference type="NCBI Taxonomy" id="1844469"/>
    <lineage>
        <taxon>Bacteria</taxon>
        <taxon>Bacillati</taxon>
        <taxon>Cyanobacteriota</taxon>
        <taxon>Cyanophyceae</taxon>
        <taxon>Nostocales</taxon>
        <taxon>Nostocaceae</taxon>
        <taxon>Nostoc</taxon>
    </lineage>
</organism>